<dbReference type="EMBL" id="KZ110591">
    <property type="protein sequence ID" value="OSX66996.1"/>
    <property type="molecule type" value="Genomic_DNA"/>
</dbReference>
<dbReference type="InterPro" id="IPR036812">
    <property type="entry name" value="NAD(P)_OxRdtase_dom_sf"/>
</dbReference>
<dbReference type="Proteomes" id="UP000194127">
    <property type="component" value="Unassembled WGS sequence"/>
</dbReference>
<sequence>MAPSLARLGSEPWGAYDIPGFSDVLYAKADKEEVLEQPGEHIPEFRLADVPRCSTLLLYLGGSQGVRGAEIFPPTEFSAVDSRPYHVDPEVPMGSTLSVVMKKQRLIKSPEDFEDGDIRKTMPHFSAEHFQNNLMLVNSFKPVAARCRATSSAQIALAWILAEYPDYTNLGRLENVKSAEIMLNDDSDGERYPTWFFALMQDGCIPPRNGLHVTYDK</sequence>
<dbReference type="RefSeq" id="XP_024343790.1">
    <property type="nucleotide sequence ID" value="XM_024483959.1"/>
</dbReference>
<accession>A0A1X6NEX4</accession>
<protein>
    <submittedName>
        <fullName evidence="1">Uncharacterized protein</fullName>
    </submittedName>
</protein>
<name>A0A1X6NEX4_9APHY</name>
<evidence type="ECO:0000313" key="1">
    <source>
        <dbReference type="EMBL" id="OSX66996.1"/>
    </source>
</evidence>
<dbReference type="OrthoDB" id="10268897at2759"/>
<organism evidence="1 2">
    <name type="scientific">Postia placenta MAD-698-R-SB12</name>
    <dbReference type="NCBI Taxonomy" id="670580"/>
    <lineage>
        <taxon>Eukaryota</taxon>
        <taxon>Fungi</taxon>
        <taxon>Dikarya</taxon>
        <taxon>Basidiomycota</taxon>
        <taxon>Agaricomycotina</taxon>
        <taxon>Agaricomycetes</taxon>
        <taxon>Polyporales</taxon>
        <taxon>Adustoporiaceae</taxon>
        <taxon>Rhodonia</taxon>
    </lineage>
</organism>
<dbReference type="Gene3D" id="3.20.20.100">
    <property type="entry name" value="NADP-dependent oxidoreductase domain"/>
    <property type="match status" value="1"/>
</dbReference>
<dbReference type="AlphaFoldDB" id="A0A1X6NEX4"/>
<reference evidence="1 2" key="1">
    <citation type="submission" date="2017-04" db="EMBL/GenBank/DDBJ databases">
        <title>Genome Sequence of the Model Brown-Rot Fungus Postia placenta SB12.</title>
        <authorList>
            <consortium name="DOE Joint Genome Institute"/>
            <person name="Gaskell J."/>
            <person name="Kersten P."/>
            <person name="Larrondo L.F."/>
            <person name="Canessa P."/>
            <person name="Martinez D."/>
            <person name="Hibbett D."/>
            <person name="Schmoll M."/>
            <person name="Kubicek C.P."/>
            <person name="Martinez A.T."/>
            <person name="Yadav J."/>
            <person name="Master E."/>
            <person name="Magnuson J.K."/>
            <person name="James T."/>
            <person name="Yaver D."/>
            <person name="Berka R."/>
            <person name="Labutti K."/>
            <person name="Lipzen A."/>
            <person name="Aerts A."/>
            <person name="Barry K."/>
            <person name="Henrissat B."/>
            <person name="Blanchette R."/>
            <person name="Grigoriev I."/>
            <person name="Cullen D."/>
        </authorList>
    </citation>
    <scope>NUCLEOTIDE SEQUENCE [LARGE SCALE GENOMIC DNA]</scope>
    <source>
        <strain evidence="1 2">MAD-698-R-SB12</strain>
    </source>
</reference>
<evidence type="ECO:0000313" key="2">
    <source>
        <dbReference type="Proteomes" id="UP000194127"/>
    </source>
</evidence>
<dbReference type="SUPFAM" id="SSF51430">
    <property type="entry name" value="NAD(P)-linked oxidoreductase"/>
    <property type="match status" value="1"/>
</dbReference>
<keyword evidence="2" id="KW-1185">Reference proteome</keyword>
<dbReference type="GeneID" id="36328908"/>
<proteinExistence type="predicted"/>
<dbReference type="STRING" id="670580.A0A1X6NEX4"/>
<gene>
    <name evidence="1" type="ORF">POSPLADRAFT_1130477</name>
</gene>